<dbReference type="eggNOG" id="COG0840">
    <property type="taxonomic scope" value="Bacteria"/>
</dbReference>
<evidence type="ECO:0000313" key="7">
    <source>
        <dbReference type="EMBL" id="AFL72376.1"/>
    </source>
</evidence>
<evidence type="ECO:0000256" key="2">
    <source>
        <dbReference type="ARBA" id="ARBA00023224"/>
    </source>
</evidence>
<accession>I3Y5V8</accession>
<dbReference type="KEGG" id="tvi:Thivi_0307"/>
<dbReference type="Pfam" id="PF00015">
    <property type="entry name" value="MCPsignal"/>
    <property type="match status" value="1"/>
</dbReference>
<evidence type="ECO:0000313" key="8">
    <source>
        <dbReference type="Proteomes" id="UP000006062"/>
    </source>
</evidence>
<dbReference type="Gene3D" id="1.10.287.950">
    <property type="entry name" value="Methyl-accepting chemotaxis protein"/>
    <property type="match status" value="1"/>
</dbReference>
<evidence type="ECO:0000256" key="4">
    <source>
        <dbReference type="SAM" id="Coils"/>
    </source>
</evidence>
<keyword evidence="5" id="KW-0472">Membrane</keyword>
<feature type="transmembrane region" description="Helical" evidence="5">
    <location>
        <begin position="20"/>
        <end position="35"/>
    </location>
</feature>
<organism evidence="7 8">
    <name type="scientific">Thiocystis violascens (strain ATCC 17096 / DSM 198 / 6111)</name>
    <name type="common">Chromatium violascens</name>
    <dbReference type="NCBI Taxonomy" id="765911"/>
    <lineage>
        <taxon>Bacteria</taxon>
        <taxon>Pseudomonadati</taxon>
        <taxon>Pseudomonadota</taxon>
        <taxon>Gammaproteobacteria</taxon>
        <taxon>Chromatiales</taxon>
        <taxon>Chromatiaceae</taxon>
        <taxon>Thiocystis</taxon>
    </lineage>
</organism>
<dbReference type="AlphaFoldDB" id="I3Y5V8"/>
<dbReference type="GO" id="GO:0016020">
    <property type="term" value="C:membrane"/>
    <property type="evidence" value="ECO:0007669"/>
    <property type="project" value="UniProtKB-SubCell"/>
</dbReference>
<dbReference type="EMBL" id="CP003154">
    <property type="protein sequence ID" value="AFL72376.1"/>
    <property type="molecule type" value="Genomic_DNA"/>
</dbReference>
<evidence type="ECO:0000259" key="6">
    <source>
        <dbReference type="PROSITE" id="PS50111"/>
    </source>
</evidence>
<feature type="coiled-coil region" evidence="4">
    <location>
        <begin position="64"/>
        <end position="91"/>
    </location>
</feature>
<dbReference type="PANTHER" id="PTHR32089:SF112">
    <property type="entry name" value="LYSOZYME-LIKE PROTEIN-RELATED"/>
    <property type="match status" value="1"/>
</dbReference>
<keyword evidence="2 3" id="KW-0807">Transducer</keyword>
<keyword evidence="4" id="KW-0175">Coiled coil</keyword>
<dbReference type="SMART" id="SM00283">
    <property type="entry name" value="MA"/>
    <property type="match status" value="1"/>
</dbReference>
<evidence type="ECO:0000256" key="5">
    <source>
        <dbReference type="SAM" id="Phobius"/>
    </source>
</evidence>
<dbReference type="PROSITE" id="PS50111">
    <property type="entry name" value="CHEMOTAXIS_TRANSDUC_2"/>
    <property type="match status" value="1"/>
</dbReference>
<name>I3Y5V8_THIV6</name>
<keyword evidence="5" id="KW-0812">Transmembrane</keyword>
<dbReference type="STRING" id="765911.Thivi_0307"/>
<keyword evidence="5" id="KW-1133">Transmembrane helix</keyword>
<dbReference type="PANTHER" id="PTHR32089">
    <property type="entry name" value="METHYL-ACCEPTING CHEMOTAXIS PROTEIN MCPB"/>
    <property type="match status" value="1"/>
</dbReference>
<dbReference type="SUPFAM" id="SSF58104">
    <property type="entry name" value="Methyl-accepting chemotaxis protein (MCP) signaling domain"/>
    <property type="match status" value="1"/>
</dbReference>
<feature type="domain" description="Methyl-accepting transducer" evidence="6">
    <location>
        <begin position="154"/>
        <end position="323"/>
    </location>
</feature>
<dbReference type="RefSeq" id="WP_014776880.1">
    <property type="nucleotide sequence ID" value="NC_018012.1"/>
</dbReference>
<dbReference type="GO" id="GO:0006935">
    <property type="term" value="P:chemotaxis"/>
    <property type="evidence" value="ECO:0007669"/>
    <property type="project" value="UniProtKB-ARBA"/>
</dbReference>
<reference evidence="7 8" key="1">
    <citation type="submission" date="2012-06" db="EMBL/GenBank/DDBJ databases">
        <title>Complete sequence of Thiocystis violascens DSM 198.</title>
        <authorList>
            <consortium name="US DOE Joint Genome Institute"/>
            <person name="Lucas S."/>
            <person name="Han J."/>
            <person name="Lapidus A."/>
            <person name="Cheng J.-F."/>
            <person name="Goodwin L."/>
            <person name="Pitluck S."/>
            <person name="Peters L."/>
            <person name="Ovchinnikova G."/>
            <person name="Teshima H."/>
            <person name="Detter J.C."/>
            <person name="Han C."/>
            <person name="Tapia R."/>
            <person name="Land M."/>
            <person name="Hauser L."/>
            <person name="Kyrpides N."/>
            <person name="Ivanova N."/>
            <person name="Pagani I."/>
            <person name="Vogl K."/>
            <person name="Liu Z."/>
            <person name="Frigaard N.-U."/>
            <person name="Bryant D."/>
            <person name="Woyke T."/>
        </authorList>
    </citation>
    <scope>NUCLEOTIDE SEQUENCE [LARGE SCALE GENOMIC DNA]</scope>
    <source>
        <strain evidence="8">ATCC 17096 / DSM 198 / 6111</strain>
    </source>
</reference>
<protein>
    <submittedName>
        <fullName evidence="7">Methyl-accepting chemotaxis protein</fullName>
    </submittedName>
</protein>
<dbReference type="GO" id="GO:0007165">
    <property type="term" value="P:signal transduction"/>
    <property type="evidence" value="ECO:0007669"/>
    <property type="project" value="UniProtKB-KW"/>
</dbReference>
<keyword evidence="8" id="KW-1185">Reference proteome</keyword>
<evidence type="ECO:0000256" key="1">
    <source>
        <dbReference type="ARBA" id="ARBA00004370"/>
    </source>
</evidence>
<proteinExistence type="predicted"/>
<dbReference type="InterPro" id="IPR004089">
    <property type="entry name" value="MCPsignal_dom"/>
</dbReference>
<dbReference type="HOGENOM" id="CLU_043262_2_0_6"/>
<comment type="subcellular location">
    <subcellularLocation>
        <location evidence="1">Membrane</location>
    </subcellularLocation>
</comment>
<dbReference type="Proteomes" id="UP000006062">
    <property type="component" value="Chromosome"/>
</dbReference>
<gene>
    <name evidence="7" type="ordered locus">Thivi_0307</name>
</gene>
<evidence type="ECO:0000256" key="3">
    <source>
        <dbReference type="PROSITE-ProRule" id="PRU00284"/>
    </source>
</evidence>
<sequence>MAKSEQSDRVHAVPPRPWKVILLSLAASLALVAMNPASLTAWTLALLFILLAVLVEYLQWKDVAAILSAARQDARRDLDEKTRQIDVWTNAFERLGIELFPIFVRHIEHSRRLAEDSVIHLSQTFSGLVLDLEQVISASQAGGGQDHLIVGQFQESQATLTEVISDFESILHRELAMSEQVNRLAGFGGEMQNMAQSVRAVAEQINLLALNAAIEAARAGEQGRGFAVVADEVRKLAGTSAETGARISKKVEELARSLAQTQSLVQESMRSADGLVKTSEQKVGEVLSRLRQTTEMLNADAGRLRQLGGAIREQIGASLVDLQFQDRTSQVLAHVCKGLEHLSERLMVCSQHDMTQQQQDILELDRLLAQMLASYSTVEELDLHQGGGASETRAEGSELTFF</sequence>